<feature type="domain" description="Flagellar Assembly Protein A N-terminal region" evidence="3">
    <location>
        <begin position="94"/>
        <end position="264"/>
    </location>
</feature>
<protein>
    <recommendedName>
        <fullName evidence="3">Flagellar Assembly Protein A N-terminal region domain-containing protein</fullName>
    </recommendedName>
</protein>
<name>A0A1E3AHX0_9FIRM</name>
<keyword evidence="1" id="KW-0175">Coiled coil</keyword>
<evidence type="ECO:0000313" key="4">
    <source>
        <dbReference type="EMBL" id="ODM08340.1"/>
    </source>
</evidence>
<evidence type="ECO:0000256" key="2">
    <source>
        <dbReference type="SAM" id="MobiDB-lite"/>
    </source>
</evidence>
<feature type="coiled-coil region" evidence="1">
    <location>
        <begin position="426"/>
        <end position="491"/>
    </location>
</feature>
<gene>
    <name evidence="4" type="ORF">BEH84_05665</name>
</gene>
<dbReference type="PANTHER" id="PTHR38032:SF1">
    <property type="entry name" value="RNA-BINDING PROTEIN KHPB N-TERMINAL DOMAIN-CONTAINING PROTEIN"/>
    <property type="match status" value="1"/>
</dbReference>
<evidence type="ECO:0000259" key="3">
    <source>
        <dbReference type="Pfam" id="PF20250"/>
    </source>
</evidence>
<organism evidence="4 5">
    <name type="scientific">Eisenbergiella tayi</name>
    <dbReference type="NCBI Taxonomy" id="1432052"/>
    <lineage>
        <taxon>Bacteria</taxon>
        <taxon>Bacillati</taxon>
        <taxon>Bacillota</taxon>
        <taxon>Clostridia</taxon>
        <taxon>Lachnospirales</taxon>
        <taxon>Lachnospiraceae</taxon>
        <taxon>Eisenbergiella</taxon>
    </lineage>
</organism>
<accession>A0A1E3AHX0</accession>
<proteinExistence type="predicted"/>
<comment type="caution">
    <text evidence="4">The sequence shown here is derived from an EMBL/GenBank/DDBJ whole genome shotgun (WGS) entry which is preliminary data.</text>
</comment>
<dbReference type="RefSeq" id="WP_069159117.1">
    <property type="nucleotide sequence ID" value="NZ_DBFYTC010000235.1"/>
</dbReference>
<dbReference type="EMBL" id="MCGI01000006">
    <property type="protein sequence ID" value="ODM08340.1"/>
    <property type="molecule type" value="Genomic_DNA"/>
</dbReference>
<dbReference type="AlphaFoldDB" id="A0A1E3AHX0"/>
<dbReference type="InterPro" id="IPR005646">
    <property type="entry name" value="FapA"/>
</dbReference>
<dbReference type="Proteomes" id="UP000095003">
    <property type="component" value="Unassembled WGS sequence"/>
</dbReference>
<reference evidence="4 5" key="1">
    <citation type="submission" date="2016-07" db="EMBL/GenBank/DDBJ databases">
        <title>Characterization of isolates of Eisenbergiella tayi derived from blood cultures, using whole genome sequencing.</title>
        <authorList>
            <person name="Burdz T."/>
            <person name="Wiebe D."/>
            <person name="Huynh C."/>
            <person name="Bernard K."/>
        </authorList>
    </citation>
    <scope>NUCLEOTIDE SEQUENCE [LARGE SCALE GENOMIC DNA]</scope>
    <source>
        <strain evidence="4 5">NML 120489</strain>
    </source>
</reference>
<evidence type="ECO:0000256" key="1">
    <source>
        <dbReference type="SAM" id="Coils"/>
    </source>
</evidence>
<dbReference type="InterPro" id="IPR046866">
    <property type="entry name" value="FapA_N"/>
</dbReference>
<dbReference type="Pfam" id="PF20250">
    <property type="entry name" value="FapA_N"/>
    <property type="match status" value="1"/>
</dbReference>
<feature type="region of interest" description="Disordered" evidence="2">
    <location>
        <begin position="1"/>
        <end position="41"/>
    </location>
</feature>
<dbReference type="Pfam" id="PF03961">
    <property type="entry name" value="FapA"/>
    <property type="match status" value="1"/>
</dbReference>
<dbReference type="InterPro" id="IPR046865">
    <property type="entry name" value="FapA_b_solenoid"/>
</dbReference>
<feature type="compositionally biased region" description="Basic and acidic residues" evidence="2">
    <location>
        <begin position="30"/>
        <end position="39"/>
    </location>
</feature>
<sequence>MPFFKKSKNKKENSAAAPPPAPADTSSEITPDKETDSRESGVTAFSAQTLLQELQNRQAEHPQDLEFIQSRLPEIMEICGQHAENPEPADAAVRILLSPDRMTAFLYLLPPTDGGAEPEENDIISAAQDTGITTGIDMDLLKQIYQHRSYYCVFPIARGTPPVDGENGKIVDHFSRIRQIHLQEDSRGSINYKDLNLFQNIEAGEVICDIIPPGDGTDGIDVLGYAVPAKKGNAPVIPQGKNTVLNEEKTALTAKVSGEISFQNDVFRVASRLTIPGSVDGSVGNLDFAGDILVMDDICRGFTVHAGGNVIVYGMVENASVTAGEDIEIRKGMNGSGGGFLKAGGNVSSLFLEHVRVTANGNVSSETIINSNITCGGSVLALSGRGTIIGGNISASKSVEARKIGTPSNNETRITIGQAVQEEKNTEHLSAELEEAVKTLEKIRLNYRYLTEQPSVPENKKEIFNILSEQKALYEKKVKDLNEQIDKMLRAKPNYSKCRVKSDIIYGVTEISLNHSHLIIKDTKEHCNIYYKDAELVLGTF</sequence>
<dbReference type="GeneID" id="93301528"/>
<evidence type="ECO:0000313" key="5">
    <source>
        <dbReference type="Proteomes" id="UP000095003"/>
    </source>
</evidence>
<dbReference type="PANTHER" id="PTHR38032">
    <property type="entry name" value="POLYMERASE-RELATED"/>
    <property type="match status" value="1"/>
</dbReference>